<evidence type="ECO:0000313" key="1">
    <source>
        <dbReference type="EMBL" id="CAB4183601.1"/>
    </source>
</evidence>
<reference evidence="1" key="1">
    <citation type="submission" date="2020-05" db="EMBL/GenBank/DDBJ databases">
        <authorList>
            <person name="Chiriac C."/>
            <person name="Salcher M."/>
            <person name="Ghai R."/>
            <person name="Kavagutti S V."/>
        </authorList>
    </citation>
    <scope>NUCLEOTIDE SEQUENCE</scope>
</reference>
<gene>
    <name evidence="1" type="ORF">UFOVP1106_19</name>
</gene>
<name>A0A6J5QQ38_9CAUD</name>
<proteinExistence type="predicted"/>
<dbReference type="InterPro" id="IPR036388">
    <property type="entry name" value="WH-like_DNA-bd_sf"/>
</dbReference>
<dbReference type="Gene3D" id="1.10.10.10">
    <property type="entry name" value="Winged helix-like DNA-binding domain superfamily/Winged helix DNA-binding domain"/>
    <property type="match status" value="1"/>
</dbReference>
<sequence>MTLQRNTVISLLYSNRQPIKMSDLSFKAKVSERALRLIIADIRENNLLDGYVLCSDDSGYYISNDSEVITQWLNRYLSYAYTMIKTSKAAKAFISEKDAKEIQLLLNF</sequence>
<accession>A0A6J5QQ38</accession>
<protein>
    <submittedName>
        <fullName evidence="1">Uncharacterized protein</fullName>
    </submittedName>
</protein>
<dbReference type="EMBL" id="LR797049">
    <property type="protein sequence ID" value="CAB4183601.1"/>
    <property type="molecule type" value="Genomic_DNA"/>
</dbReference>
<organism evidence="1">
    <name type="scientific">uncultured Caudovirales phage</name>
    <dbReference type="NCBI Taxonomy" id="2100421"/>
    <lineage>
        <taxon>Viruses</taxon>
        <taxon>Duplodnaviria</taxon>
        <taxon>Heunggongvirae</taxon>
        <taxon>Uroviricota</taxon>
        <taxon>Caudoviricetes</taxon>
        <taxon>Peduoviridae</taxon>
        <taxon>Maltschvirus</taxon>
        <taxon>Maltschvirus maltsch</taxon>
    </lineage>
</organism>